<accession>A0A367EC56</accession>
<sequence>MPQHESGDTPHAEVTARYGALAEAARAGEAVVAACGEEAFAAGRFGAAGYEGDEAAGVLPEGAVRASLGCGNPVAVAELAPGERVLDLGPGGGIDVLLSARRVAPGGIAYGVDATPGMVALAEGHAREAGVDNARFLHGRIEQIPLPDGHVDVVVSNCVISLSADKPRVLAEAYRVLRPGGRFGVSDVLAHPGLDPAQREEAEREVGCTGGTLTADEYRAQLLAAGFTDIRITPTAEAGAGLHSALVRADKPPAPGGFTLRPMQERDAGRVLELYRVGIEEGQATFETEPQSWEAFDTGKLPLHRYVAVEEASGKVVGWVAAGPTSSRAVYAGVAEHSVYVASEARGRGVARALVEALVASTEAAGIWMVQSSVFPENTASLALHERAGFRQVGRRERITQHHGVWRDTVLIERRSPLVD</sequence>
<evidence type="ECO:0000259" key="9">
    <source>
        <dbReference type="PROSITE" id="PS51186"/>
    </source>
</evidence>
<organism evidence="10 11">
    <name type="scientific">Streptomyces reniochalinae</name>
    <dbReference type="NCBI Taxonomy" id="2250578"/>
    <lineage>
        <taxon>Bacteria</taxon>
        <taxon>Bacillati</taxon>
        <taxon>Actinomycetota</taxon>
        <taxon>Actinomycetes</taxon>
        <taxon>Kitasatosporales</taxon>
        <taxon>Streptomycetaceae</taxon>
        <taxon>Streptomyces</taxon>
    </lineage>
</organism>
<dbReference type="PANTHER" id="PTHR43675">
    <property type="entry name" value="ARSENITE METHYLTRANSFERASE"/>
    <property type="match status" value="1"/>
</dbReference>
<proteinExistence type="inferred from homology"/>
<evidence type="ECO:0000313" key="10">
    <source>
        <dbReference type="EMBL" id="RCG14927.1"/>
    </source>
</evidence>
<evidence type="ECO:0000256" key="6">
    <source>
        <dbReference type="ARBA" id="ARBA00047941"/>
    </source>
</evidence>
<dbReference type="EMBL" id="QOIM01000042">
    <property type="protein sequence ID" value="RCG14927.1"/>
    <property type="molecule type" value="Genomic_DNA"/>
</dbReference>
<evidence type="ECO:0000256" key="4">
    <source>
        <dbReference type="ARBA" id="ARBA00034521"/>
    </source>
</evidence>
<dbReference type="Proteomes" id="UP000253507">
    <property type="component" value="Unassembled WGS sequence"/>
</dbReference>
<protein>
    <recommendedName>
        <fullName evidence="5">Arsenite methyltransferase</fullName>
        <ecNumber evidence="4">2.1.1.137</ecNumber>
    </recommendedName>
</protein>
<dbReference type="AlphaFoldDB" id="A0A367EC56"/>
<dbReference type="CDD" id="cd02440">
    <property type="entry name" value="AdoMet_MTases"/>
    <property type="match status" value="1"/>
</dbReference>
<dbReference type="CDD" id="cd04301">
    <property type="entry name" value="NAT_SF"/>
    <property type="match status" value="1"/>
</dbReference>
<evidence type="ECO:0000256" key="5">
    <source>
        <dbReference type="ARBA" id="ARBA00034545"/>
    </source>
</evidence>
<dbReference type="EC" id="2.1.1.137" evidence="4"/>
<gene>
    <name evidence="10" type="ORF">DQ392_28085</name>
</gene>
<evidence type="ECO:0000313" key="11">
    <source>
        <dbReference type="Proteomes" id="UP000253507"/>
    </source>
</evidence>
<dbReference type="InterPro" id="IPR026669">
    <property type="entry name" value="Arsenite_MeTrfase-like"/>
</dbReference>
<evidence type="ECO:0000256" key="1">
    <source>
        <dbReference type="ARBA" id="ARBA00022679"/>
    </source>
</evidence>
<dbReference type="InterPro" id="IPR016181">
    <property type="entry name" value="Acyl_CoA_acyltransferase"/>
</dbReference>
<comment type="catalytic activity">
    <reaction evidence="6">
        <text>arsenic triglutathione + [thioredoxin]-dithiol + S-adenosyl-L-methionine + 2 H2O = methylarsonous acid + [thioredoxin]-disulfide + 3 glutathione + S-adenosyl-L-homocysteine + H(+)</text>
        <dbReference type="Rhea" id="RHEA:69460"/>
        <dbReference type="Rhea" id="RHEA-COMP:10698"/>
        <dbReference type="Rhea" id="RHEA-COMP:10700"/>
        <dbReference type="ChEBI" id="CHEBI:15377"/>
        <dbReference type="ChEBI" id="CHEBI:15378"/>
        <dbReference type="ChEBI" id="CHEBI:17826"/>
        <dbReference type="ChEBI" id="CHEBI:29950"/>
        <dbReference type="ChEBI" id="CHEBI:50058"/>
        <dbReference type="ChEBI" id="CHEBI:57856"/>
        <dbReference type="ChEBI" id="CHEBI:57925"/>
        <dbReference type="ChEBI" id="CHEBI:59789"/>
        <dbReference type="ChEBI" id="CHEBI:183640"/>
        <dbReference type="EC" id="2.1.1.137"/>
    </reaction>
</comment>
<keyword evidence="2" id="KW-0949">S-adenosyl-L-methionine</keyword>
<dbReference type="Pfam" id="PF13847">
    <property type="entry name" value="Methyltransf_31"/>
    <property type="match status" value="1"/>
</dbReference>
<dbReference type="Pfam" id="PF00583">
    <property type="entry name" value="Acetyltransf_1"/>
    <property type="match status" value="1"/>
</dbReference>
<dbReference type="Gene3D" id="3.40.630.30">
    <property type="match status" value="1"/>
</dbReference>
<dbReference type="InterPro" id="IPR029063">
    <property type="entry name" value="SAM-dependent_MTases_sf"/>
</dbReference>
<comment type="catalytic activity">
    <reaction evidence="8">
        <text>arsenic triglutathione + 3 [thioredoxin]-dithiol + 3 S-adenosyl-L-methionine = trimethylarsine + 3 [thioredoxin]-disulfide + 3 glutathione + 3 S-adenosyl-L-homocysteine + 3 H(+)</text>
        <dbReference type="Rhea" id="RHEA:69432"/>
        <dbReference type="Rhea" id="RHEA-COMP:10698"/>
        <dbReference type="Rhea" id="RHEA-COMP:10700"/>
        <dbReference type="ChEBI" id="CHEBI:15378"/>
        <dbReference type="ChEBI" id="CHEBI:27130"/>
        <dbReference type="ChEBI" id="CHEBI:29950"/>
        <dbReference type="ChEBI" id="CHEBI:50058"/>
        <dbReference type="ChEBI" id="CHEBI:57856"/>
        <dbReference type="ChEBI" id="CHEBI:57925"/>
        <dbReference type="ChEBI" id="CHEBI:59789"/>
        <dbReference type="ChEBI" id="CHEBI:183640"/>
        <dbReference type="EC" id="2.1.1.137"/>
    </reaction>
</comment>
<dbReference type="OrthoDB" id="9805171at2"/>
<feature type="domain" description="N-acetyltransferase" evidence="9">
    <location>
        <begin position="258"/>
        <end position="411"/>
    </location>
</feature>
<dbReference type="PROSITE" id="PS51186">
    <property type="entry name" value="GNAT"/>
    <property type="match status" value="1"/>
</dbReference>
<evidence type="ECO:0000256" key="8">
    <source>
        <dbReference type="ARBA" id="ARBA00048428"/>
    </source>
</evidence>
<evidence type="ECO:0000256" key="7">
    <source>
        <dbReference type="ARBA" id="ARBA00047943"/>
    </source>
</evidence>
<dbReference type="InterPro" id="IPR025714">
    <property type="entry name" value="Methyltranfer_dom"/>
</dbReference>
<keyword evidence="1 10" id="KW-0808">Transferase</keyword>
<dbReference type="SUPFAM" id="SSF53335">
    <property type="entry name" value="S-adenosyl-L-methionine-dependent methyltransferases"/>
    <property type="match status" value="1"/>
</dbReference>
<comment type="caution">
    <text evidence="10">The sequence shown here is derived from an EMBL/GenBank/DDBJ whole genome shotgun (WGS) entry which is preliminary data.</text>
</comment>
<keyword evidence="11" id="KW-1185">Reference proteome</keyword>
<dbReference type="InterPro" id="IPR000182">
    <property type="entry name" value="GNAT_dom"/>
</dbReference>
<evidence type="ECO:0000256" key="2">
    <source>
        <dbReference type="ARBA" id="ARBA00022691"/>
    </source>
</evidence>
<evidence type="ECO:0000256" key="3">
    <source>
        <dbReference type="ARBA" id="ARBA00034487"/>
    </source>
</evidence>
<reference evidence="10 11" key="1">
    <citation type="submission" date="2018-06" db="EMBL/GenBank/DDBJ databases">
        <title>Streptomyces reniochalinae sp. nov. and Streptomyces diacarnus sp. nov. from marine sponges.</title>
        <authorList>
            <person name="Li L."/>
        </authorList>
    </citation>
    <scope>NUCLEOTIDE SEQUENCE [LARGE SCALE GENOMIC DNA]</scope>
    <source>
        <strain evidence="10 11">LHW50302</strain>
    </source>
</reference>
<dbReference type="GO" id="GO:0030791">
    <property type="term" value="F:arsenite methyltransferase activity"/>
    <property type="evidence" value="ECO:0007669"/>
    <property type="project" value="UniProtKB-EC"/>
</dbReference>
<comment type="similarity">
    <text evidence="3">Belongs to the methyltransferase superfamily. Arsenite methyltransferase family.</text>
</comment>
<name>A0A367EC56_9ACTN</name>
<dbReference type="Gene3D" id="3.40.50.150">
    <property type="entry name" value="Vaccinia Virus protein VP39"/>
    <property type="match status" value="1"/>
</dbReference>
<comment type="catalytic activity">
    <reaction evidence="7">
        <text>arsenic triglutathione + 2 [thioredoxin]-dithiol + 2 S-adenosyl-L-methionine + H2O = dimethylarsinous acid + 2 [thioredoxin]-disulfide + 3 glutathione + 2 S-adenosyl-L-homocysteine + 2 H(+)</text>
        <dbReference type="Rhea" id="RHEA:69464"/>
        <dbReference type="Rhea" id="RHEA-COMP:10698"/>
        <dbReference type="Rhea" id="RHEA-COMP:10700"/>
        <dbReference type="ChEBI" id="CHEBI:15377"/>
        <dbReference type="ChEBI" id="CHEBI:15378"/>
        <dbReference type="ChEBI" id="CHEBI:23808"/>
        <dbReference type="ChEBI" id="CHEBI:29950"/>
        <dbReference type="ChEBI" id="CHEBI:50058"/>
        <dbReference type="ChEBI" id="CHEBI:57856"/>
        <dbReference type="ChEBI" id="CHEBI:57925"/>
        <dbReference type="ChEBI" id="CHEBI:59789"/>
        <dbReference type="ChEBI" id="CHEBI:183640"/>
        <dbReference type="EC" id="2.1.1.137"/>
    </reaction>
</comment>
<dbReference type="PANTHER" id="PTHR43675:SF8">
    <property type="entry name" value="ARSENITE METHYLTRANSFERASE"/>
    <property type="match status" value="1"/>
</dbReference>
<dbReference type="GO" id="GO:0016747">
    <property type="term" value="F:acyltransferase activity, transferring groups other than amino-acyl groups"/>
    <property type="evidence" value="ECO:0007669"/>
    <property type="project" value="InterPro"/>
</dbReference>
<dbReference type="SUPFAM" id="SSF55729">
    <property type="entry name" value="Acyl-CoA N-acyltransferases (Nat)"/>
    <property type="match status" value="1"/>
</dbReference>